<protein>
    <submittedName>
        <fullName evidence="1">Uncharacterized protein</fullName>
    </submittedName>
</protein>
<name>A0A1A8YYQ1_PLAOA</name>
<reference evidence="2" key="1">
    <citation type="submission" date="2016-05" db="EMBL/GenBank/DDBJ databases">
        <authorList>
            <person name="Naeem Raeece"/>
        </authorList>
    </citation>
    <scope>NUCLEOTIDE SEQUENCE [LARGE SCALE GENOMIC DNA]</scope>
</reference>
<dbReference type="EMBL" id="FLRE01000120">
    <property type="protein sequence ID" value="SBT36594.1"/>
    <property type="molecule type" value="Genomic_DNA"/>
</dbReference>
<accession>A0A1A8YYQ1</accession>
<proteinExistence type="predicted"/>
<dbReference type="Proteomes" id="UP000078550">
    <property type="component" value="Unassembled WGS sequence"/>
</dbReference>
<sequence>MSLSSWSSRSYVLRDLRTMGCSYDKIYARWDVRTTRFTHDGIFVLQDLLMMRCSHKIYARWDVYSPALSLKVFSPMGYFRMGKDSSFSLRSFAEFLVAVLPNFWSQFCRIFGRSFAVFLVAIFPYFRFKI</sequence>
<dbReference type="AlphaFoldDB" id="A0A1A8YYQ1"/>
<gene>
    <name evidence="1" type="ORF">POVWA2_030960</name>
</gene>
<evidence type="ECO:0000313" key="2">
    <source>
        <dbReference type="Proteomes" id="UP000078550"/>
    </source>
</evidence>
<evidence type="ECO:0000313" key="1">
    <source>
        <dbReference type="EMBL" id="SBT36594.1"/>
    </source>
</evidence>
<organism evidence="1 2">
    <name type="scientific">Plasmodium ovale wallikeri</name>
    <dbReference type="NCBI Taxonomy" id="864142"/>
    <lineage>
        <taxon>Eukaryota</taxon>
        <taxon>Sar</taxon>
        <taxon>Alveolata</taxon>
        <taxon>Apicomplexa</taxon>
        <taxon>Aconoidasida</taxon>
        <taxon>Haemosporida</taxon>
        <taxon>Plasmodiidae</taxon>
        <taxon>Plasmodium</taxon>
        <taxon>Plasmodium (Plasmodium)</taxon>
    </lineage>
</organism>